<dbReference type="PANTHER" id="PTHR36504">
    <property type="entry name" value="LIPOPOLYSACCHARIDE EXPORT SYSTEM PROTEIN LPTA"/>
    <property type="match status" value="1"/>
</dbReference>
<dbReference type="EMBL" id="CP158299">
    <property type="protein sequence ID" value="XBV86007.1"/>
    <property type="molecule type" value="Genomic_DNA"/>
</dbReference>
<dbReference type="GO" id="GO:0015920">
    <property type="term" value="P:lipopolysaccharide transport"/>
    <property type="evidence" value="ECO:0007669"/>
    <property type="project" value="TreeGrafter"/>
</dbReference>
<name>A0AAU7UB89_9DEIO</name>
<dbReference type="PANTHER" id="PTHR36504:SF1">
    <property type="entry name" value="LIPOPOLYSACCHARIDE EXPORT SYSTEM PROTEIN LPTA"/>
    <property type="match status" value="1"/>
</dbReference>
<feature type="signal peptide" evidence="2">
    <location>
        <begin position="1"/>
        <end position="24"/>
    </location>
</feature>
<accession>A0AAU7UB89</accession>
<dbReference type="GO" id="GO:0030288">
    <property type="term" value="C:outer membrane-bounded periplasmic space"/>
    <property type="evidence" value="ECO:0007669"/>
    <property type="project" value="TreeGrafter"/>
</dbReference>
<dbReference type="GO" id="GO:0017089">
    <property type="term" value="F:glycolipid transfer activity"/>
    <property type="evidence" value="ECO:0007669"/>
    <property type="project" value="TreeGrafter"/>
</dbReference>
<dbReference type="Gene3D" id="2.60.450.10">
    <property type="entry name" value="Lipopolysaccharide (LPS) transport protein A like domain"/>
    <property type="match status" value="1"/>
</dbReference>
<evidence type="ECO:0000259" key="3">
    <source>
        <dbReference type="Pfam" id="PF03968"/>
    </source>
</evidence>
<gene>
    <name evidence="4" type="ORF">ABOD76_06810</name>
</gene>
<dbReference type="Pfam" id="PF03968">
    <property type="entry name" value="LptD_N"/>
    <property type="match status" value="1"/>
</dbReference>
<dbReference type="InterPro" id="IPR052037">
    <property type="entry name" value="LPS_export_LptA"/>
</dbReference>
<keyword evidence="1 2" id="KW-0732">Signal</keyword>
<dbReference type="AlphaFoldDB" id="A0AAU7UB89"/>
<organism evidence="4">
    <name type="scientific">Deinococcus sonorensis KR-87</name>
    <dbReference type="NCBI Taxonomy" id="694439"/>
    <lineage>
        <taxon>Bacteria</taxon>
        <taxon>Thermotogati</taxon>
        <taxon>Deinococcota</taxon>
        <taxon>Deinococci</taxon>
        <taxon>Deinococcales</taxon>
        <taxon>Deinococcaceae</taxon>
        <taxon>Deinococcus</taxon>
    </lineage>
</organism>
<feature type="domain" description="Organic solvent tolerance-like N-terminal" evidence="3">
    <location>
        <begin position="141"/>
        <end position="262"/>
    </location>
</feature>
<dbReference type="RefSeq" id="WP_350244056.1">
    <property type="nucleotide sequence ID" value="NZ_CP158299.1"/>
</dbReference>
<protein>
    <submittedName>
        <fullName evidence="4">LptA/OstA family protein</fullName>
    </submittedName>
</protein>
<proteinExistence type="predicted"/>
<dbReference type="InterPro" id="IPR005653">
    <property type="entry name" value="OstA-like_N"/>
</dbReference>
<reference evidence="4" key="1">
    <citation type="submission" date="2024-06" db="EMBL/GenBank/DDBJ databases">
        <title>Draft Genome Sequence of Deinococcus sonorensis Type Strain KR-87, a Biofilm Producing Representative of the Genus Deinococcus.</title>
        <authorList>
            <person name="Boren L.S."/>
            <person name="Grosso R.A."/>
            <person name="Hugenberg-Cox A.N."/>
            <person name="Hill J.T.E."/>
            <person name="Albert C.M."/>
            <person name="Tuohy J.M."/>
        </authorList>
    </citation>
    <scope>NUCLEOTIDE SEQUENCE</scope>
    <source>
        <strain evidence="4">KR-87</strain>
    </source>
</reference>
<evidence type="ECO:0000256" key="2">
    <source>
        <dbReference type="SAM" id="SignalP"/>
    </source>
</evidence>
<evidence type="ECO:0000313" key="4">
    <source>
        <dbReference type="EMBL" id="XBV86007.1"/>
    </source>
</evidence>
<evidence type="ECO:0000256" key="1">
    <source>
        <dbReference type="ARBA" id="ARBA00022729"/>
    </source>
</evidence>
<feature type="chain" id="PRO_5043582823" evidence="2">
    <location>
        <begin position="25"/>
        <end position="301"/>
    </location>
</feature>
<sequence length="301" mass="31129">MNTLSLNRLALLGSVLLGTTLAAAATTRVLHFDSAAQFQGDLRNGPYSYSGKNGAAVKATVNTVSISAPRAVLKAPAGTSMSSAEGKRSADFAGGVTVTRGRLTARGAQLSYSEASGQGVLTGQPSAVFTPEKQGDDVVNIGASQMSLDVDNNVSTSTGDVQLKSGSQTGHADKVVFDEGKELGVLTGNPTLSRAASGKQKELNVVGSEARILTKGKLLYVSGKVKLTQGTITTTGDAIYYDDRKNVAYVVGNAVSVDSKNGTTVRARATGALEQRTDLARVRSLDAGFQIPVAQFKLNGE</sequence>
<dbReference type="KEGG" id="dsc:ABOD76_06810"/>
<dbReference type="GO" id="GO:0009279">
    <property type="term" value="C:cell outer membrane"/>
    <property type="evidence" value="ECO:0007669"/>
    <property type="project" value="TreeGrafter"/>
</dbReference>